<keyword evidence="2" id="KW-1185">Reference proteome</keyword>
<dbReference type="OrthoDB" id="62952at2759"/>
<dbReference type="AlphaFoldDB" id="A0A6A6XYK2"/>
<evidence type="ECO:0000313" key="3">
    <source>
        <dbReference type="RefSeq" id="XP_033568464.1"/>
    </source>
</evidence>
<dbReference type="RefSeq" id="XP_033568464.1">
    <property type="nucleotide sequence ID" value="XM_033726372.1"/>
</dbReference>
<protein>
    <submittedName>
        <fullName evidence="1 3">Uncharacterized protein</fullName>
    </submittedName>
</protein>
<reference evidence="3" key="2">
    <citation type="submission" date="2020-04" db="EMBL/GenBank/DDBJ databases">
        <authorList>
            <consortium name="NCBI Genome Project"/>
        </authorList>
    </citation>
    <scope>NUCLEOTIDE SEQUENCE</scope>
    <source>
        <strain evidence="3">CBS 304.34</strain>
    </source>
</reference>
<dbReference type="GeneID" id="54467265"/>
<proteinExistence type="predicted"/>
<reference evidence="1 3" key="1">
    <citation type="journal article" date="2020" name="Stud. Mycol.">
        <title>101 Dothideomycetes genomes: a test case for predicting lifestyles and emergence of pathogens.</title>
        <authorList>
            <person name="Haridas S."/>
            <person name="Albert R."/>
            <person name="Binder M."/>
            <person name="Bloem J."/>
            <person name="Labutti K."/>
            <person name="Salamov A."/>
            <person name="Andreopoulos B."/>
            <person name="Baker S."/>
            <person name="Barry K."/>
            <person name="Bills G."/>
            <person name="Bluhm B."/>
            <person name="Cannon C."/>
            <person name="Castanera R."/>
            <person name="Culley D."/>
            <person name="Daum C."/>
            <person name="Ezra D."/>
            <person name="Gonzalez J."/>
            <person name="Henrissat B."/>
            <person name="Kuo A."/>
            <person name="Liang C."/>
            <person name="Lipzen A."/>
            <person name="Lutzoni F."/>
            <person name="Magnuson J."/>
            <person name="Mondo S."/>
            <person name="Nolan M."/>
            <person name="Ohm R."/>
            <person name="Pangilinan J."/>
            <person name="Park H.-J."/>
            <person name="Ramirez L."/>
            <person name="Alfaro M."/>
            <person name="Sun H."/>
            <person name="Tritt A."/>
            <person name="Yoshinaga Y."/>
            <person name="Zwiers L.-H."/>
            <person name="Turgeon B."/>
            <person name="Goodwin S."/>
            <person name="Spatafora J."/>
            <person name="Crous P."/>
            <person name="Grigoriev I."/>
        </authorList>
    </citation>
    <scope>NUCLEOTIDE SEQUENCE</scope>
    <source>
        <strain evidence="1 3">CBS 304.34</strain>
    </source>
</reference>
<name>A0A6A6XYK2_9PEZI</name>
<sequence>MTTTTATPSPEYALIRKETHANAETSATFPLFKSLPPELRNMVYASLFSDHPTIKPSQRHDTPIPIPILLADKQLHDEAHTVLASTAVVAITISFFKSWPPTATERNALLRFQRVRFDNAGFGPRDLAKYRLQASSTSYQLAQMLQALNARLVTFVSGSAGLARDVKRYAEVDVRNLFWVLELGIAYSEGMEGRIVERERGSMERGIGKLRERVVEEWVGCLWTMRGDEHTEWTVVKDAGMDARKW</sequence>
<accession>A0A6A6XYK2</accession>
<evidence type="ECO:0000313" key="2">
    <source>
        <dbReference type="Proteomes" id="UP000504636"/>
    </source>
</evidence>
<gene>
    <name evidence="1 3" type="ORF">BDZ99DRAFT_528447</name>
</gene>
<evidence type="ECO:0000313" key="1">
    <source>
        <dbReference type="EMBL" id="KAF2801500.1"/>
    </source>
</evidence>
<reference evidence="3" key="3">
    <citation type="submission" date="2025-04" db="UniProtKB">
        <authorList>
            <consortium name="RefSeq"/>
        </authorList>
    </citation>
    <scope>IDENTIFICATION</scope>
    <source>
        <strain evidence="3">CBS 304.34</strain>
    </source>
</reference>
<organism evidence="1">
    <name type="scientific">Mytilinidion resinicola</name>
    <dbReference type="NCBI Taxonomy" id="574789"/>
    <lineage>
        <taxon>Eukaryota</taxon>
        <taxon>Fungi</taxon>
        <taxon>Dikarya</taxon>
        <taxon>Ascomycota</taxon>
        <taxon>Pezizomycotina</taxon>
        <taxon>Dothideomycetes</taxon>
        <taxon>Pleosporomycetidae</taxon>
        <taxon>Mytilinidiales</taxon>
        <taxon>Mytilinidiaceae</taxon>
        <taxon>Mytilinidion</taxon>
    </lineage>
</organism>
<dbReference type="Proteomes" id="UP000504636">
    <property type="component" value="Unplaced"/>
</dbReference>
<dbReference type="EMBL" id="MU003730">
    <property type="protein sequence ID" value="KAF2801500.1"/>
    <property type="molecule type" value="Genomic_DNA"/>
</dbReference>